<sequence length="554" mass="59567">MPVLTADSTEFSIYRSSSPIFDAPEFAPLRRVKPLPKRRRSSPRAHPISIGNLLPPILPPGPDATADELVAHAEALTAQLALQSYYMPALSGLPDFMRGEGAPAGEIDGRYGAAADEDERDGDGDYFDHLQQPGNAKKRKVPAHLSGAQPGPESADGQSGGEEEQADGGARADMQPADVPQASPMAGEAPPRRGRMLPATLVGLQHKEMLRQRKRQLAAVLGALSHGDTLALDQALSAKYPLLNSSHRPSKDLRLKPPLHRRRATRYARFRRAPLPARRPDAQIFPFPEGEFSFVCHSATSDRLVATREEVAVLHARFEAELARQAAKAAEAAKQAAEAASAVPAKRGDRAVQKARKGPVGGQSVDPLVAQAAGTTKPRGKKKKRSALANASNPHHLRNYVPSRLPNQGQLNAAQTIASAQNLLSPHPLQFLSAEIPPRRGKKARALPAASQLVNPAEEWICPNCEYKLFYGDDEAYRLAIRNRKKILKRRRRARERAAAAASGTAPAIPPLDKGSAAHEEGEGEVPSGEAGKQGRVRGEREKDGDRGDGVGVS</sequence>
<keyword evidence="2" id="KW-1185">Reference proteome</keyword>
<reference evidence="1" key="1">
    <citation type="submission" date="2021-03" db="EMBL/GenBank/DDBJ databases">
        <authorList>
            <consortium name="DOE Joint Genome Institute"/>
            <person name="Ahrendt S."/>
            <person name="Looney B.P."/>
            <person name="Miyauchi S."/>
            <person name="Morin E."/>
            <person name="Drula E."/>
            <person name="Courty P.E."/>
            <person name="Chicoki N."/>
            <person name="Fauchery L."/>
            <person name="Kohler A."/>
            <person name="Kuo A."/>
            <person name="Labutti K."/>
            <person name="Pangilinan J."/>
            <person name="Lipzen A."/>
            <person name="Riley R."/>
            <person name="Andreopoulos W."/>
            <person name="He G."/>
            <person name="Johnson J."/>
            <person name="Barry K.W."/>
            <person name="Grigoriev I.V."/>
            <person name="Nagy L."/>
            <person name="Hibbett D."/>
            <person name="Henrissat B."/>
            <person name="Matheny P.B."/>
            <person name="Labbe J."/>
            <person name="Martin F."/>
        </authorList>
    </citation>
    <scope>NUCLEOTIDE SEQUENCE</scope>
    <source>
        <strain evidence="1">HHB10654</strain>
    </source>
</reference>
<proteinExistence type="predicted"/>
<reference evidence="1" key="2">
    <citation type="journal article" date="2022" name="New Phytol.">
        <title>Evolutionary transition to the ectomycorrhizal habit in the genomes of a hyperdiverse lineage of mushroom-forming fungi.</title>
        <authorList>
            <person name="Looney B."/>
            <person name="Miyauchi S."/>
            <person name="Morin E."/>
            <person name="Drula E."/>
            <person name="Courty P.E."/>
            <person name="Kohler A."/>
            <person name="Kuo A."/>
            <person name="LaButti K."/>
            <person name="Pangilinan J."/>
            <person name="Lipzen A."/>
            <person name="Riley R."/>
            <person name="Andreopoulos W."/>
            <person name="He G."/>
            <person name="Johnson J."/>
            <person name="Nolan M."/>
            <person name="Tritt A."/>
            <person name="Barry K.W."/>
            <person name="Grigoriev I.V."/>
            <person name="Nagy L.G."/>
            <person name="Hibbett D."/>
            <person name="Henrissat B."/>
            <person name="Matheny P.B."/>
            <person name="Labbe J."/>
            <person name="Martin F.M."/>
        </authorList>
    </citation>
    <scope>NUCLEOTIDE SEQUENCE</scope>
    <source>
        <strain evidence="1">HHB10654</strain>
    </source>
</reference>
<evidence type="ECO:0000313" key="2">
    <source>
        <dbReference type="Proteomes" id="UP000814140"/>
    </source>
</evidence>
<name>A0ACB8T6V6_9AGAM</name>
<protein>
    <submittedName>
        <fullName evidence="1">Uncharacterized protein</fullName>
    </submittedName>
</protein>
<accession>A0ACB8T6V6</accession>
<evidence type="ECO:0000313" key="1">
    <source>
        <dbReference type="EMBL" id="KAI0063970.1"/>
    </source>
</evidence>
<dbReference type="Proteomes" id="UP000814140">
    <property type="component" value="Unassembled WGS sequence"/>
</dbReference>
<gene>
    <name evidence="1" type="ORF">BV25DRAFT_324795</name>
</gene>
<dbReference type="EMBL" id="MU277200">
    <property type="protein sequence ID" value="KAI0063970.1"/>
    <property type="molecule type" value="Genomic_DNA"/>
</dbReference>
<organism evidence="1 2">
    <name type="scientific">Artomyces pyxidatus</name>
    <dbReference type="NCBI Taxonomy" id="48021"/>
    <lineage>
        <taxon>Eukaryota</taxon>
        <taxon>Fungi</taxon>
        <taxon>Dikarya</taxon>
        <taxon>Basidiomycota</taxon>
        <taxon>Agaricomycotina</taxon>
        <taxon>Agaricomycetes</taxon>
        <taxon>Russulales</taxon>
        <taxon>Auriscalpiaceae</taxon>
        <taxon>Artomyces</taxon>
    </lineage>
</organism>
<comment type="caution">
    <text evidence="1">The sequence shown here is derived from an EMBL/GenBank/DDBJ whole genome shotgun (WGS) entry which is preliminary data.</text>
</comment>